<dbReference type="Proteomes" id="UP000475532">
    <property type="component" value="Unassembled WGS sequence"/>
</dbReference>
<sequence>MFASARQNGLTAYIEDGANEWSSVHVDDLASLCTAAATHPAGRTIINAASRTFTPMRAIATAVAETAGAKAISLTRAEARDLLGPSAAILTRSTPLDPTRAETKYNWHPTAPSLLTDLRTGSYR</sequence>
<proteinExistence type="predicted"/>
<evidence type="ECO:0008006" key="3">
    <source>
        <dbReference type="Google" id="ProtNLM"/>
    </source>
</evidence>
<protein>
    <recommendedName>
        <fullName evidence="3">NAD-dependent epimerase/dehydratase family protein</fullName>
    </recommendedName>
</protein>
<gene>
    <name evidence="1" type="ORF">G3I70_11035</name>
</gene>
<comment type="caution">
    <text evidence="1">The sequence shown here is derived from an EMBL/GenBank/DDBJ whole genome shotgun (WGS) entry which is preliminary data.</text>
</comment>
<evidence type="ECO:0000313" key="2">
    <source>
        <dbReference type="Proteomes" id="UP000475532"/>
    </source>
</evidence>
<dbReference type="Gene3D" id="3.40.50.720">
    <property type="entry name" value="NAD(P)-binding Rossmann-like Domain"/>
    <property type="match status" value="1"/>
</dbReference>
<organism evidence="1 2">
    <name type="scientific">Actinomadura bangladeshensis</name>
    <dbReference type="NCBI Taxonomy" id="453573"/>
    <lineage>
        <taxon>Bacteria</taxon>
        <taxon>Bacillati</taxon>
        <taxon>Actinomycetota</taxon>
        <taxon>Actinomycetes</taxon>
        <taxon>Streptosporangiales</taxon>
        <taxon>Thermomonosporaceae</taxon>
        <taxon>Actinomadura</taxon>
    </lineage>
</organism>
<reference evidence="1 2" key="1">
    <citation type="submission" date="2020-01" db="EMBL/GenBank/DDBJ databases">
        <title>Insect and environment-associated Actinomycetes.</title>
        <authorList>
            <person name="Currrie C."/>
            <person name="Chevrette M."/>
            <person name="Carlson C."/>
            <person name="Stubbendieck R."/>
            <person name="Wendt-Pienkowski E."/>
        </authorList>
    </citation>
    <scope>NUCLEOTIDE SEQUENCE [LARGE SCALE GENOMIC DNA]</scope>
    <source>
        <strain evidence="1 2">SID10258</strain>
    </source>
</reference>
<accession>A0A6L9QD46</accession>
<dbReference type="EMBL" id="JAAGLI010000278">
    <property type="protein sequence ID" value="NEA23022.1"/>
    <property type="molecule type" value="Genomic_DNA"/>
</dbReference>
<dbReference type="InterPro" id="IPR036291">
    <property type="entry name" value="NAD(P)-bd_dom_sf"/>
</dbReference>
<evidence type="ECO:0000313" key="1">
    <source>
        <dbReference type="EMBL" id="NEA23022.1"/>
    </source>
</evidence>
<name>A0A6L9QD46_9ACTN</name>
<dbReference type="SUPFAM" id="SSF51735">
    <property type="entry name" value="NAD(P)-binding Rossmann-fold domains"/>
    <property type="match status" value="1"/>
</dbReference>
<dbReference type="AlphaFoldDB" id="A0A6L9QD46"/>